<evidence type="ECO:0000313" key="1">
    <source>
        <dbReference type="EnsemblPlants" id="Zm00001eb228430_P001"/>
    </source>
</evidence>
<name>A0A804PDN3_MAIZE</name>
<evidence type="ECO:0000313" key="2">
    <source>
        <dbReference type="Proteomes" id="UP000007305"/>
    </source>
</evidence>
<dbReference type="Gramene" id="Zm00001eb228430_T001">
    <property type="protein sequence ID" value="Zm00001eb228430_P001"/>
    <property type="gene ID" value="Zm00001eb228430"/>
</dbReference>
<sequence length="194" mass="22054">MDPDFELEFEMVGVLRAYKTTWDDGDSAAAAASTDVDLLKRAWLNEKEEVLDDFVDGGVDDLVVSLYQMDLDRTLFLLRSYLLLEKVKSSSSKGGNVSKKTKASTRQLFATNSNSTWVRSVGLRVASSFKQDDGFLADGVSIAHWYPSKRKIEKLAYTEEYIDEQFSRNLGEILIRDCLGMVMHKRKHIHMSRN</sequence>
<dbReference type="InterPro" id="IPR036224">
    <property type="entry name" value="GINS_bundle-like_dom_sf"/>
</dbReference>
<protein>
    <submittedName>
        <fullName evidence="1">Uncharacterized protein</fullName>
    </submittedName>
</protein>
<reference evidence="1" key="2">
    <citation type="submission" date="2019-07" db="EMBL/GenBank/DDBJ databases">
        <authorList>
            <person name="Seetharam A."/>
            <person name="Woodhouse M."/>
            <person name="Cannon E."/>
        </authorList>
    </citation>
    <scope>NUCLEOTIDE SEQUENCE [LARGE SCALE GENOMIC DNA]</scope>
    <source>
        <strain evidence="1">cv. B73</strain>
    </source>
</reference>
<proteinExistence type="predicted"/>
<dbReference type="AlphaFoldDB" id="A0A804PDN3"/>
<reference evidence="1" key="3">
    <citation type="submission" date="2021-05" db="UniProtKB">
        <authorList>
            <consortium name="EnsemblPlants"/>
        </authorList>
    </citation>
    <scope>IDENTIFICATION</scope>
    <source>
        <strain evidence="1">cv. B73</strain>
    </source>
</reference>
<dbReference type="EnsemblPlants" id="Zm00001eb228430_T001">
    <property type="protein sequence ID" value="Zm00001eb228430_P001"/>
    <property type="gene ID" value="Zm00001eb228430"/>
</dbReference>
<reference evidence="2" key="1">
    <citation type="journal article" date="2009" name="Science">
        <title>The B73 maize genome: complexity, diversity, and dynamics.</title>
        <authorList>
            <person name="Schnable P.S."/>
            <person name="Ware D."/>
            <person name="Fulton R.S."/>
            <person name="Stein J.C."/>
            <person name="Wei F."/>
            <person name="Pasternak S."/>
            <person name="Liang C."/>
            <person name="Zhang J."/>
            <person name="Fulton L."/>
            <person name="Graves T.A."/>
            <person name="Minx P."/>
            <person name="Reily A.D."/>
            <person name="Courtney L."/>
            <person name="Kruchowski S.S."/>
            <person name="Tomlinson C."/>
            <person name="Strong C."/>
            <person name="Delehaunty K."/>
            <person name="Fronick C."/>
            <person name="Courtney B."/>
            <person name="Rock S.M."/>
            <person name="Belter E."/>
            <person name="Du F."/>
            <person name="Kim K."/>
            <person name="Abbott R.M."/>
            <person name="Cotton M."/>
            <person name="Levy A."/>
            <person name="Marchetto P."/>
            <person name="Ochoa K."/>
            <person name="Jackson S.M."/>
            <person name="Gillam B."/>
            <person name="Chen W."/>
            <person name="Yan L."/>
            <person name="Higginbotham J."/>
            <person name="Cardenas M."/>
            <person name="Waligorski J."/>
            <person name="Applebaum E."/>
            <person name="Phelps L."/>
            <person name="Falcone J."/>
            <person name="Kanchi K."/>
            <person name="Thane T."/>
            <person name="Scimone A."/>
            <person name="Thane N."/>
            <person name="Henke J."/>
            <person name="Wang T."/>
            <person name="Ruppert J."/>
            <person name="Shah N."/>
            <person name="Rotter K."/>
            <person name="Hodges J."/>
            <person name="Ingenthron E."/>
            <person name="Cordes M."/>
            <person name="Kohlberg S."/>
            <person name="Sgro J."/>
            <person name="Delgado B."/>
            <person name="Mead K."/>
            <person name="Chinwalla A."/>
            <person name="Leonard S."/>
            <person name="Crouse K."/>
            <person name="Collura K."/>
            <person name="Kudrna D."/>
            <person name="Currie J."/>
            <person name="He R."/>
            <person name="Angelova A."/>
            <person name="Rajasekar S."/>
            <person name="Mueller T."/>
            <person name="Lomeli R."/>
            <person name="Scara G."/>
            <person name="Ko A."/>
            <person name="Delaney K."/>
            <person name="Wissotski M."/>
            <person name="Lopez G."/>
            <person name="Campos D."/>
            <person name="Braidotti M."/>
            <person name="Ashley E."/>
            <person name="Golser W."/>
            <person name="Kim H."/>
            <person name="Lee S."/>
            <person name="Lin J."/>
            <person name="Dujmic Z."/>
            <person name="Kim W."/>
            <person name="Talag J."/>
            <person name="Zuccolo A."/>
            <person name="Fan C."/>
            <person name="Sebastian A."/>
            <person name="Kramer M."/>
            <person name="Spiegel L."/>
            <person name="Nascimento L."/>
            <person name="Zutavern T."/>
            <person name="Miller B."/>
            <person name="Ambroise C."/>
            <person name="Muller S."/>
            <person name="Spooner W."/>
            <person name="Narechania A."/>
            <person name="Ren L."/>
            <person name="Wei S."/>
            <person name="Kumari S."/>
            <person name="Faga B."/>
            <person name="Levy M.J."/>
            <person name="McMahan L."/>
            <person name="Van Buren P."/>
            <person name="Vaughn M.W."/>
            <person name="Ying K."/>
            <person name="Yeh C.-T."/>
            <person name="Emrich S.J."/>
            <person name="Jia Y."/>
            <person name="Kalyanaraman A."/>
            <person name="Hsia A.-P."/>
            <person name="Barbazuk W.B."/>
            <person name="Baucom R.S."/>
            <person name="Brutnell T.P."/>
            <person name="Carpita N.C."/>
            <person name="Chaparro C."/>
            <person name="Chia J.-M."/>
            <person name="Deragon J.-M."/>
            <person name="Estill J.C."/>
            <person name="Fu Y."/>
            <person name="Jeddeloh J.A."/>
            <person name="Han Y."/>
            <person name="Lee H."/>
            <person name="Li P."/>
            <person name="Lisch D.R."/>
            <person name="Liu S."/>
            <person name="Liu Z."/>
            <person name="Nagel D.H."/>
            <person name="McCann M.C."/>
            <person name="SanMiguel P."/>
            <person name="Myers A.M."/>
            <person name="Nettleton D."/>
            <person name="Nguyen J."/>
            <person name="Penning B.W."/>
            <person name="Ponnala L."/>
            <person name="Schneider K.L."/>
            <person name="Schwartz D.C."/>
            <person name="Sharma A."/>
            <person name="Soderlund C."/>
            <person name="Springer N.M."/>
            <person name="Sun Q."/>
            <person name="Wang H."/>
            <person name="Waterman M."/>
            <person name="Westerman R."/>
            <person name="Wolfgruber T.K."/>
            <person name="Yang L."/>
            <person name="Yu Y."/>
            <person name="Zhang L."/>
            <person name="Zhou S."/>
            <person name="Zhu Q."/>
            <person name="Bennetzen J.L."/>
            <person name="Dawe R.K."/>
            <person name="Jiang J."/>
            <person name="Jiang N."/>
            <person name="Presting G.G."/>
            <person name="Wessler S.R."/>
            <person name="Aluru S."/>
            <person name="Martienssen R.A."/>
            <person name="Clifton S.W."/>
            <person name="McCombie W.R."/>
            <person name="Wing R.A."/>
            <person name="Wilson R.K."/>
        </authorList>
    </citation>
    <scope>NUCLEOTIDE SEQUENCE [LARGE SCALE GENOMIC DNA]</scope>
    <source>
        <strain evidence="2">cv. B73</strain>
    </source>
</reference>
<organism evidence="1 2">
    <name type="scientific">Zea mays</name>
    <name type="common">Maize</name>
    <dbReference type="NCBI Taxonomy" id="4577"/>
    <lineage>
        <taxon>Eukaryota</taxon>
        <taxon>Viridiplantae</taxon>
        <taxon>Streptophyta</taxon>
        <taxon>Embryophyta</taxon>
        <taxon>Tracheophyta</taxon>
        <taxon>Spermatophyta</taxon>
        <taxon>Magnoliopsida</taxon>
        <taxon>Liliopsida</taxon>
        <taxon>Poales</taxon>
        <taxon>Poaceae</taxon>
        <taxon>PACMAD clade</taxon>
        <taxon>Panicoideae</taxon>
        <taxon>Andropogonodae</taxon>
        <taxon>Andropogoneae</taxon>
        <taxon>Tripsacinae</taxon>
        <taxon>Zea</taxon>
    </lineage>
</organism>
<keyword evidence="2" id="KW-1185">Reference proteome</keyword>
<accession>A0A804PDN3</accession>
<dbReference type="InParanoid" id="A0A804PDN3"/>
<dbReference type="Proteomes" id="UP000007305">
    <property type="component" value="Chromosome 5"/>
</dbReference>
<dbReference type="SUPFAM" id="SSF158573">
    <property type="entry name" value="GINS helical bundle-like"/>
    <property type="match status" value="1"/>
</dbReference>